<name>A0AAN4R862_9PROT</name>
<comment type="caution">
    <text evidence="2">The sequence shown here is derived from an EMBL/GenBank/DDBJ whole genome shotgun (WGS) entry which is preliminary data.</text>
</comment>
<gene>
    <name evidence="2" type="ORF">ABO01nite_28810</name>
</gene>
<dbReference type="AlphaFoldDB" id="A0AAN4R862"/>
<evidence type="ECO:0000313" key="2">
    <source>
        <dbReference type="EMBL" id="GEL54874.1"/>
    </source>
</evidence>
<reference evidence="2 3" key="1">
    <citation type="submission" date="2019-07" db="EMBL/GenBank/DDBJ databases">
        <title>Whole genome shotgun sequence of Asaia bogorensis NBRC 16594.</title>
        <authorList>
            <person name="Hosoyama A."/>
            <person name="Uohara A."/>
            <person name="Ohji S."/>
            <person name="Ichikawa N."/>
        </authorList>
    </citation>
    <scope>NUCLEOTIDE SEQUENCE [LARGE SCALE GENOMIC DNA]</scope>
    <source>
        <strain evidence="2 3">NBRC 16594</strain>
    </source>
</reference>
<organism evidence="2 3">
    <name type="scientific">Asaia bogorensis NBRC 16594</name>
    <dbReference type="NCBI Taxonomy" id="1231624"/>
    <lineage>
        <taxon>Bacteria</taxon>
        <taxon>Pseudomonadati</taxon>
        <taxon>Pseudomonadota</taxon>
        <taxon>Alphaproteobacteria</taxon>
        <taxon>Acetobacterales</taxon>
        <taxon>Acetobacteraceae</taxon>
        <taxon>Asaia</taxon>
    </lineage>
</organism>
<dbReference type="Proteomes" id="UP000321287">
    <property type="component" value="Unassembled WGS sequence"/>
</dbReference>
<dbReference type="EMBL" id="BJVS01000010">
    <property type="protein sequence ID" value="GEL54874.1"/>
    <property type="molecule type" value="Genomic_DNA"/>
</dbReference>
<sequence length="169" mass="17684">MVPRSALAALTLIGITGTAVLPDETLAQTNPAGAQKGFTDQELERMSQERLRDMPKRDWGPPVSQSAVPRGPKLSPLPEPATCLSTTSEDEPILASPNVDAKRIGIAPGRIAATGMHRGAFTKVLYTGTRTGWVATAHLVPFHATGGGSATLCFVSGVAPNGMIAYHVD</sequence>
<dbReference type="RefSeq" id="WP_146926852.1">
    <property type="nucleotide sequence ID" value="NZ_BAPU01000054.1"/>
</dbReference>
<feature type="compositionally biased region" description="Basic and acidic residues" evidence="1">
    <location>
        <begin position="47"/>
        <end position="59"/>
    </location>
</feature>
<proteinExistence type="predicted"/>
<evidence type="ECO:0000313" key="3">
    <source>
        <dbReference type="Proteomes" id="UP000321287"/>
    </source>
</evidence>
<evidence type="ECO:0000256" key="1">
    <source>
        <dbReference type="SAM" id="MobiDB-lite"/>
    </source>
</evidence>
<accession>A0AAN4R862</accession>
<protein>
    <submittedName>
        <fullName evidence="2">Uncharacterized protein</fullName>
    </submittedName>
</protein>
<keyword evidence="3" id="KW-1185">Reference proteome</keyword>
<feature type="region of interest" description="Disordered" evidence="1">
    <location>
        <begin position="47"/>
        <end position="89"/>
    </location>
</feature>